<reference evidence="4" key="1">
    <citation type="submission" date="2023-06" db="EMBL/GenBank/DDBJ databases">
        <title>Uncultivated large filamentous bacteria from sulfidic sediments reveal new species and different genomic features in energy metabolism and defense.</title>
        <authorList>
            <person name="Fonseca A."/>
        </authorList>
    </citation>
    <scope>NUCLEOTIDE SEQUENCE</scope>
    <source>
        <strain evidence="4">HSG4</strain>
    </source>
</reference>
<name>A0ABT7VWC2_9GAMM</name>
<feature type="domain" description="Transposase IS4-like" evidence="3">
    <location>
        <begin position="70"/>
        <end position="222"/>
    </location>
</feature>
<keyword evidence="2" id="KW-0812">Transmembrane</keyword>
<evidence type="ECO:0000313" key="4">
    <source>
        <dbReference type="EMBL" id="MDM8563880.1"/>
    </source>
</evidence>
<protein>
    <submittedName>
        <fullName evidence="4">Transposase</fullName>
    </submittedName>
</protein>
<dbReference type="InterPro" id="IPR002559">
    <property type="entry name" value="Transposase_11"/>
</dbReference>
<accession>A0ABT7VWC2</accession>
<feature type="transmembrane region" description="Helical" evidence="2">
    <location>
        <begin position="212"/>
        <end position="232"/>
    </location>
</feature>
<dbReference type="Proteomes" id="UP001171945">
    <property type="component" value="Unassembled WGS sequence"/>
</dbReference>
<dbReference type="EMBL" id="JAUCGM010000938">
    <property type="protein sequence ID" value="MDM8563880.1"/>
    <property type="molecule type" value="Genomic_DNA"/>
</dbReference>
<organism evidence="4 5">
    <name type="scientific">Candidatus Marithioploca araucensis</name>
    <dbReference type="NCBI Taxonomy" id="70273"/>
    <lineage>
        <taxon>Bacteria</taxon>
        <taxon>Pseudomonadati</taxon>
        <taxon>Pseudomonadota</taxon>
        <taxon>Gammaproteobacteria</taxon>
        <taxon>Thiotrichales</taxon>
        <taxon>Thiotrichaceae</taxon>
        <taxon>Candidatus Marithioploca</taxon>
    </lineage>
</organism>
<feature type="compositionally biased region" description="Basic residues" evidence="1">
    <location>
        <begin position="1"/>
        <end position="16"/>
    </location>
</feature>
<keyword evidence="2" id="KW-0472">Membrane</keyword>
<evidence type="ECO:0000259" key="3">
    <source>
        <dbReference type="Pfam" id="PF01609"/>
    </source>
</evidence>
<feature type="compositionally biased region" description="Basic and acidic residues" evidence="1">
    <location>
        <begin position="17"/>
        <end position="28"/>
    </location>
</feature>
<evidence type="ECO:0000256" key="2">
    <source>
        <dbReference type="SAM" id="Phobius"/>
    </source>
</evidence>
<keyword evidence="2" id="KW-1133">Transmembrane helix</keyword>
<dbReference type="Pfam" id="PF01609">
    <property type="entry name" value="DDE_Tnp_1"/>
    <property type="match status" value="1"/>
</dbReference>
<evidence type="ECO:0000256" key="1">
    <source>
        <dbReference type="SAM" id="MobiDB-lite"/>
    </source>
</evidence>
<gene>
    <name evidence="4" type="ORF">QUF54_11055</name>
</gene>
<keyword evidence="5" id="KW-1185">Reference proteome</keyword>
<comment type="caution">
    <text evidence="4">The sequence shown here is derived from an EMBL/GenBank/DDBJ whole genome shotgun (WGS) entry which is preliminary data.</text>
</comment>
<sequence>MKKAKKEKPKRKRGRPRKGEEVTKEPSRLESQGNMTLDGMLDDLPKKCDIGCKKNSIRGKSFCSAKTFASNGHTETWIGYKLHIDTADGQVPISCILTSASTHDSQAAIPLAETSCGRVTNLYDLMDSAYDASPIKDKSLSLGHVPLIDQNPRNDKVLREELEAEKKRLDLLHFESPEKIRYRERSAAERVNGRLKDEFGGRNIRVRGHAKVFCHLMFGILVVTADQLMRLAI</sequence>
<feature type="region of interest" description="Disordered" evidence="1">
    <location>
        <begin position="1"/>
        <end position="36"/>
    </location>
</feature>
<evidence type="ECO:0000313" key="5">
    <source>
        <dbReference type="Proteomes" id="UP001171945"/>
    </source>
</evidence>
<proteinExistence type="predicted"/>